<evidence type="ECO:0000256" key="1">
    <source>
        <dbReference type="SAM" id="Phobius"/>
    </source>
</evidence>
<dbReference type="AlphaFoldDB" id="A0A5C3MA70"/>
<dbReference type="PANTHER" id="PTHR28022:SF1">
    <property type="entry name" value="GPI MANNOSYLTRANSFERASE 2 SUBUNIT PGA1"/>
    <property type="match status" value="1"/>
</dbReference>
<keyword evidence="1" id="KW-0472">Membrane</keyword>
<feature type="chain" id="PRO_5023032902" evidence="2">
    <location>
        <begin position="22"/>
        <end position="232"/>
    </location>
</feature>
<keyword evidence="4" id="KW-1185">Reference proteome</keyword>
<dbReference type="GO" id="GO:0000030">
    <property type="term" value="F:mannosyltransferase activity"/>
    <property type="evidence" value="ECO:0007669"/>
    <property type="project" value="TreeGrafter"/>
</dbReference>
<feature type="transmembrane region" description="Helical" evidence="1">
    <location>
        <begin position="188"/>
        <end position="206"/>
    </location>
</feature>
<dbReference type="Proteomes" id="UP000308652">
    <property type="component" value="Unassembled WGS sequence"/>
</dbReference>
<sequence>MLWYQILGFIGLVALEALGNTEIINFAASEAPNVEVLTAGWPILSPNNLELIMNTTALKLGTDVLSLCNSPESIHYKNICPQALWVVLDLDSKEWSSYSKFTLRLSWPASFPLDIAMRIYTPEEVDPTGSPAAESYHKTRRKFARILVTHTGVPIPNAGEFANEKPFSPIPIVVILEPLLFGVLPESLVPTVLFIILAIAASSLTIRPINQYLKGIAAQARTEISLCRNKAE</sequence>
<proteinExistence type="predicted"/>
<reference evidence="3 4" key="1">
    <citation type="journal article" date="2019" name="Nat. Ecol. Evol.">
        <title>Megaphylogeny resolves global patterns of mushroom evolution.</title>
        <authorList>
            <person name="Varga T."/>
            <person name="Krizsan K."/>
            <person name="Foldi C."/>
            <person name="Dima B."/>
            <person name="Sanchez-Garcia M."/>
            <person name="Sanchez-Ramirez S."/>
            <person name="Szollosi G.J."/>
            <person name="Szarkandi J.G."/>
            <person name="Papp V."/>
            <person name="Albert L."/>
            <person name="Andreopoulos W."/>
            <person name="Angelini C."/>
            <person name="Antonin V."/>
            <person name="Barry K.W."/>
            <person name="Bougher N.L."/>
            <person name="Buchanan P."/>
            <person name="Buyck B."/>
            <person name="Bense V."/>
            <person name="Catcheside P."/>
            <person name="Chovatia M."/>
            <person name="Cooper J."/>
            <person name="Damon W."/>
            <person name="Desjardin D."/>
            <person name="Finy P."/>
            <person name="Geml J."/>
            <person name="Haridas S."/>
            <person name="Hughes K."/>
            <person name="Justo A."/>
            <person name="Karasinski D."/>
            <person name="Kautmanova I."/>
            <person name="Kiss B."/>
            <person name="Kocsube S."/>
            <person name="Kotiranta H."/>
            <person name="LaButti K.M."/>
            <person name="Lechner B.E."/>
            <person name="Liimatainen K."/>
            <person name="Lipzen A."/>
            <person name="Lukacs Z."/>
            <person name="Mihaltcheva S."/>
            <person name="Morgado L.N."/>
            <person name="Niskanen T."/>
            <person name="Noordeloos M.E."/>
            <person name="Ohm R.A."/>
            <person name="Ortiz-Santana B."/>
            <person name="Ovrebo C."/>
            <person name="Racz N."/>
            <person name="Riley R."/>
            <person name="Savchenko A."/>
            <person name="Shiryaev A."/>
            <person name="Soop K."/>
            <person name="Spirin V."/>
            <person name="Szebenyi C."/>
            <person name="Tomsovsky M."/>
            <person name="Tulloss R.E."/>
            <person name="Uehling J."/>
            <person name="Grigoriev I.V."/>
            <person name="Vagvolgyi C."/>
            <person name="Papp T."/>
            <person name="Martin F.M."/>
            <person name="Miettinen O."/>
            <person name="Hibbett D.S."/>
            <person name="Nagy L.G."/>
        </authorList>
    </citation>
    <scope>NUCLEOTIDE SEQUENCE [LARGE SCALE GENOMIC DNA]</scope>
    <source>
        <strain evidence="3 4">CBS 166.37</strain>
    </source>
</reference>
<evidence type="ECO:0000313" key="3">
    <source>
        <dbReference type="EMBL" id="TFK42172.1"/>
    </source>
</evidence>
<dbReference type="EMBL" id="ML213593">
    <property type="protein sequence ID" value="TFK42172.1"/>
    <property type="molecule type" value="Genomic_DNA"/>
</dbReference>
<dbReference type="GO" id="GO:0031501">
    <property type="term" value="C:mannosyltransferase complex"/>
    <property type="evidence" value="ECO:0007669"/>
    <property type="project" value="TreeGrafter"/>
</dbReference>
<evidence type="ECO:0000256" key="2">
    <source>
        <dbReference type="SAM" id="SignalP"/>
    </source>
</evidence>
<accession>A0A5C3MA70</accession>
<organism evidence="3 4">
    <name type="scientific">Crucibulum laeve</name>
    <dbReference type="NCBI Taxonomy" id="68775"/>
    <lineage>
        <taxon>Eukaryota</taxon>
        <taxon>Fungi</taxon>
        <taxon>Dikarya</taxon>
        <taxon>Basidiomycota</taxon>
        <taxon>Agaricomycotina</taxon>
        <taxon>Agaricomycetes</taxon>
        <taxon>Agaricomycetidae</taxon>
        <taxon>Agaricales</taxon>
        <taxon>Agaricineae</taxon>
        <taxon>Nidulariaceae</taxon>
        <taxon>Crucibulum</taxon>
    </lineage>
</organism>
<dbReference type="OrthoDB" id="3360032at2759"/>
<dbReference type="PANTHER" id="PTHR28022">
    <property type="entry name" value="GPI MANNOSYLTRANSFERASE 2 SUBUNIT PGA1"/>
    <property type="match status" value="1"/>
</dbReference>
<feature type="signal peptide" evidence="2">
    <location>
        <begin position="1"/>
        <end position="21"/>
    </location>
</feature>
<keyword evidence="2" id="KW-0732">Signal</keyword>
<protein>
    <submittedName>
        <fullName evidence="3">Uncharacterized protein</fullName>
    </submittedName>
</protein>
<dbReference type="InterPro" id="IPR019433">
    <property type="entry name" value="GPI_ManTrfase_II_coact_Pga1"/>
</dbReference>
<keyword evidence="1" id="KW-0812">Transmembrane</keyword>
<name>A0A5C3MA70_9AGAR</name>
<evidence type="ECO:0000313" key="4">
    <source>
        <dbReference type="Proteomes" id="UP000308652"/>
    </source>
</evidence>
<dbReference type="GO" id="GO:0006506">
    <property type="term" value="P:GPI anchor biosynthetic process"/>
    <property type="evidence" value="ECO:0007669"/>
    <property type="project" value="TreeGrafter"/>
</dbReference>
<dbReference type="GO" id="GO:0005789">
    <property type="term" value="C:endoplasmic reticulum membrane"/>
    <property type="evidence" value="ECO:0007669"/>
    <property type="project" value="TreeGrafter"/>
</dbReference>
<dbReference type="STRING" id="68775.A0A5C3MA70"/>
<keyword evidence="1" id="KW-1133">Transmembrane helix</keyword>
<gene>
    <name evidence="3" type="ORF">BDQ12DRAFT_599128</name>
</gene>